<evidence type="ECO:0000256" key="1">
    <source>
        <dbReference type="SAM" id="MobiDB-lite"/>
    </source>
</evidence>
<dbReference type="EMBL" id="JADEXS010000085">
    <property type="protein sequence ID" value="MBE9022526.1"/>
    <property type="molecule type" value="Genomic_DNA"/>
</dbReference>
<sequence length="338" mass="37662">MSNSYTFGRKKAGTSTFSNPSLVSPHTPTLANPTGGFSLPKNNLIQTATEQSTNLKEAQFADEQSLLSEALEQRSFSHDISRIALRRPQAKLTVGEPGDKYEQEADWMANQVMRMVVPHKLNTPTVQPVQDSLRRKCAACEHEEDKVQTKPSIQSANNVGLQARNNIESQLNSSKSEGSSLPDEVRSFMEAPFRTNFVILQRQEQVPASCPNREPDFNGVEGIINNAYGGSRSNTYSVDQLFDAWSHVRVQREKPGGVNCCSPELPAAEHYLYARYTVANRDYSPFEMKALIWGYGYFKFLVPKTGICPKSPDTQGSRDWGYRGADDGATDLFHQELA</sequence>
<dbReference type="Proteomes" id="UP000622533">
    <property type="component" value="Unassembled WGS sequence"/>
</dbReference>
<name>A0A8J6ZYK4_DESMC</name>
<dbReference type="RefSeq" id="WP_193915239.1">
    <property type="nucleotide sequence ID" value="NZ_JADEXS020000001.1"/>
</dbReference>
<organism evidence="2 3">
    <name type="scientific">Desmonostoc muscorum LEGE 12446</name>
    <dbReference type="NCBI Taxonomy" id="1828758"/>
    <lineage>
        <taxon>Bacteria</taxon>
        <taxon>Bacillati</taxon>
        <taxon>Cyanobacteriota</taxon>
        <taxon>Cyanophyceae</taxon>
        <taxon>Nostocales</taxon>
        <taxon>Nostocaceae</taxon>
        <taxon>Desmonostoc</taxon>
    </lineage>
</organism>
<protein>
    <submittedName>
        <fullName evidence="2">Uncharacterized protein</fullName>
    </submittedName>
</protein>
<proteinExistence type="predicted"/>
<feature type="compositionally biased region" description="Polar residues" evidence="1">
    <location>
        <begin position="13"/>
        <end position="32"/>
    </location>
</feature>
<evidence type="ECO:0000313" key="2">
    <source>
        <dbReference type="EMBL" id="MBE9022526.1"/>
    </source>
</evidence>
<reference evidence="2" key="1">
    <citation type="submission" date="2020-10" db="EMBL/GenBank/DDBJ databases">
        <authorList>
            <person name="Castelo-Branco R."/>
            <person name="Eusebio N."/>
            <person name="Adriana R."/>
            <person name="Vieira A."/>
            <person name="Brugerolle De Fraissinette N."/>
            <person name="Rezende De Castro R."/>
            <person name="Schneider M.P."/>
            <person name="Vasconcelos V."/>
            <person name="Leao P.N."/>
        </authorList>
    </citation>
    <scope>NUCLEOTIDE SEQUENCE</scope>
    <source>
        <strain evidence="2">LEGE 12446</strain>
    </source>
</reference>
<keyword evidence="3" id="KW-1185">Reference proteome</keyword>
<dbReference type="AlphaFoldDB" id="A0A8J6ZYK4"/>
<evidence type="ECO:0000313" key="3">
    <source>
        <dbReference type="Proteomes" id="UP000622533"/>
    </source>
</evidence>
<comment type="caution">
    <text evidence="2">The sequence shown here is derived from an EMBL/GenBank/DDBJ whole genome shotgun (WGS) entry which is preliminary data.</text>
</comment>
<gene>
    <name evidence="2" type="ORF">IQ276_08835</name>
</gene>
<feature type="region of interest" description="Disordered" evidence="1">
    <location>
        <begin position="1"/>
        <end position="38"/>
    </location>
</feature>
<accession>A0A8J6ZYK4</accession>